<feature type="region of interest" description="Disordered" evidence="2">
    <location>
        <begin position="1"/>
        <end position="20"/>
    </location>
</feature>
<keyword evidence="1" id="KW-0408">Iron</keyword>
<organism evidence="4">
    <name type="scientific">uncultured Gemmatimonadota bacterium</name>
    <dbReference type="NCBI Taxonomy" id="203437"/>
    <lineage>
        <taxon>Bacteria</taxon>
        <taxon>Pseudomonadati</taxon>
        <taxon>Gemmatimonadota</taxon>
        <taxon>environmental samples</taxon>
    </lineage>
</organism>
<dbReference type="AlphaFoldDB" id="A0A6J4KMF2"/>
<dbReference type="EMBL" id="CADCTW010000062">
    <property type="protein sequence ID" value="CAA9308969.1"/>
    <property type="molecule type" value="Genomic_DNA"/>
</dbReference>
<reference evidence="4" key="1">
    <citation type="submission" date="2020-02" db="EMBL/GenBank/DDBJ databases">
        <authorList>
            <person name="Meier V. D."/>
        </authorList>
    </citation>
    <scope>NUCLEOTIDE SEQUENCE</scope>
    <source>
        <strain evidence="4">AVDCRST_MAG68</strain>
    </source>
</reference>
<sequence length="74" mass="8121">MARTLAELGPGERGRVTSVAGDADATRRLMDMGLIRGTTVEVVRRAPLGDPMEVKLRGFMLTLRRSEAEHITVE</sequence>
<proteinExistence type="predicted"/>
<dbReference type="SUPFAM" id="SSF50037">
    <property type="entry name" value="C-terminal domain of transcriptional repressors"/>
    <property type="match status" value="1"/>
</dbReference>
<dbReference type="Pfam" id="PF04023">
    <property type="entry name" value="FeoA"/>
    <property type="match status" value="1"/>
</dbReference>
<protein>
    <recommendedName>
        <fullName evidence="3">Ferrous iron transporter FeoA-like domain-containing protein</fullName>
    </recommendedName>
</protein>
<evidence type="ECO:0000256" key="1">
    <source>
        <dbReference type="ARBA" id="ARBA00023004"/>
    </source>
</evidence>
<dbReference type="InterPro" id="IPR038157">
    <property type="entry name" value="FeoA_core_dom"/>
</dbReference>
<dbReference type="GO" id="GO:0046914">
    <property type="term" value="F:transition metal ion binding"/>
    <property type="evidence" value="ECO:0007669"/>
    <property type="project" value="InterPro"/>
</dbReference>
<dbReference type="InterPro" id="IPR007167">
    <property type="entry name" value="Fe-transptr_FeoA-like"/>
</dbReference>
<dbReference type="PANTHER" id="PTHR42954:SF2">
    <property type="entry name" value="FE(2+) TRANSPORT PROTEIN A"/>
    <property type="match status" value="1"/>
</dbReference>
<gene>
    <name evidence="4" type="ORF">AVDCRST_MAG68-1149</name>
</gene>
<evidence type="ECO:0000256" key="2">
    <source>
        <dbReference type="SAM" id="MobiDB-lite"/>
    </source>
</evidence>
<dbReference type="InterPro" id="IPR008988">
    <property type="entry name" value="Transcriptional_repressor_C"/>
</dbReference>
<name>A0A6J4KMF2_9BACT</name>
<evidence type="ECO:0000259" key="3">
    <source>
        <dbReference type="SMART" id="SM00899"/>
    </source>
</evidence>
<dbReference type="PANTHER" id="PTHR42954">
    <property type="entry name" value="FE(2+) TRANSPORT PROTEIN A"/>
    <property type="match status" value="1"/>
</dbReference>
<feature type="domain" description="Ferrous iron transporter FeoA-like" evidence="3">
    <location>
        <begin position="3"/>
        <end position="74"/>
    </location>
</feature>
<accession>A0A6J4KMF2</accession>
<dbReference type="InterPro" id="IPR052713">
    <property type="entry name" value="FeoA"/>
</dbReference>
<dbReference type="Gene3D" id="2.30.30.90">
    <property type="match status" value="1"/>
</dbReference>
<evidence type="ECO:0000313" key="4">
    <source>
        <dbReference type="EMBL" id="CAA9308969.1"/>
    </source>
</evidence>
<dbReference type="SMART" id="SM00899">
    <property type="entry name" value="FeoA"/>
    <property type="match status" value="1"/>
</dbReference>